<dbReference type="EMBL" id="CAJHIO010000026">
    <property type="protein sequence ID" value="CAD6493173.1"/>
    <property type="molecule type" value="Genomic_DNA"/>
</dbReference>
<protein>
    <submittedName>
        <fullName evidence="1">Uncharacterized protein</fullName>
    </submittedName>
</protein>
<comment type="caution">
    <text evidence="1">The sequence shown here is derived from an EMBL/GenBank/DDBJ whole genome shotgun (WGS) entry which is preliminary data.</text>
</comment>
<sequence>MKPSLIPDLENPKWIIAQFILKTIGSKRAKKMASGLKIPDVERFIDIMKVILIADLFGRAYSDFISELEEN</sequence>
<name>A0A811TC08_9EURY</name>
<evidence type="ECO:0000313" key="1">
    <source>
        <dbReference type="EMBL" id="CAD6493173.1"/>
    </source>
</evidence>
<reference evidence="1" key="1">
    <citation type="submission" date="2020-10" db="EMBL/GenBank/DDBJ databases">
        <authorList>
            <person name="Hahn C.J."/>
            <person name="Laso-Perez R."/>
            <person name="Vulcano F."/>
            <person name="Vaziourakis K.-M."/>
            <person name="Stokke R."/>
            <person name="Steen I.H."/>
            <person name="Teske A."/>
            <person name="Boetius A."/>
            <person name="Liebeke M."/>
            <person name="Amann R."/>
            <person name="Knittel K."/>
        </authorList>
    </citation>
    <scope>NUCLEOTIDE SEQUENCE</scope>
    <source>
        <strain evidence="1">Gfbio:e3339647-f889-4370-9287-4fb5cb688e4c:AG392O15_GoMArc1</strain>
    </source>
</reference>
<gene>
    <name evidence="1" type="ORF">CHKLHMKO_00422</name>
</gene>
<accession>A0A811TC08</accession>
<evidence type="ECO:0000313" key="2">
    <source>
        <dbReference type="Proteomes" id="UP000610373"/>
    </source>
</evidence>
<dbReference type="Proteomes" id="UP000610373">
    <property type="component" value="Unassembled WGS sequence"/>
</dbReference>
<dbReference type="AlphaFoldDB" id="A0A811TC08"/>
<organism evidence="1 2">
    <name type="scientific">Candidatus Argoarchaeum ethanivorans</name>
    <dbReference type="NCBI Taxonomy" id="2608793"/>
    <lineage>
        <taxon>Archaea</taxon>
        <taxon>Methanobacteriati</taxon>
        <taxon>Methanobacteriota</taxon>
        <taxon>Stenosarchaea group</taxon>
        <taxon>Methanomicrobia</taxon>
        <taxon>Methanosarcinales</taxon>
        <taxon>Methanosarcinales incertae sedis</taxon>
        <taxon>GOM Arc I cluster</taxon>
        <taxon>Candidatus Argoarchaeum</taxon>
    </lineage>
</organism>
<proteinExistence type="predicted"/>